<name>A0A4U5N5F0_STECR</name>
<reference evidence="1 2" key="1">
    <citation type="journal article" date="2015" name="Genome Biol.">
        <title>Comparative genomics of Steinernema reveals deeply conserved gene regulatory networks.</title>
        <authorList>
            <person name="Dillman A.R."/>
            <person name="Macchietto M."/>
            <person name="Porter C.F."/>
            <person name="Rogers A."/>
            <person name="Williams B."/>
            <person name="Antoshechkin I."/>
            <person name="Lee M.M."/>
            <person name="Goodwin Z."/>
            <person name="Lu X."/>
            <person name="Lewis E.E."/>
            <person name="Goodrich-Blair H."/>
            <person name="Stock S.P."/>
            <person name="Adams B.J."/>
            <person name="Sternberg P.W."/>
            <person name="Mortazavi A."/>
        </authorList>
    </citation>
    <scope>NUCLEOTIDE SEQUENCE [LARGE SCALE GENOMIC DNA]</scope>
    <source>
        <strain evidence="1 2">ALL</strain>
    </source>
</reference>
<keyword evidence="2" id="KW-1185">Reference proteome</keyword>
<dbReference type="Proteomes" id="UP000298663">
    <property type="component" value="Unassembled WGS sequence"/>
</dbReference>
<dbReference type="EMBL" id="AZBU02000005">
    <property type="protein sequence ID" value="TKR77630.1"/>
    <property type="molecule type" value="Genomic_DNA"/>
</dbReference>
<organism evidence="1 2">
    <name type="scientific">Steinernema carpocapsae</name>
    <name type="common">Entomopathogenic nematode</name>
    <dbReference type="NCBI Taxonomy" id="34508"/>
    <lineage>
        <taxon>Eukaryota</taxon>
        <taxon>Metazoa</taxon>
        <taxon>Ecdysozoa</taxon>
        <taxon>Nematoda</taxon>
        <taxon>Chromadorea</taxon>
        <taxon>Rhabditida</taxon>
        <taxon>Tylenchina</taxon>
        <taxon>Panagrolaimomorpha</taxon>
        <taxon>Strongyloidoidea</taxon>
        <taxon>Steinernematidae</taxon>
        <taxon>Steinernema</taxon>
    </lineage>
</organism>
<gene>
    <name evidence="1" type="ORF">L596_018564</name>
</gene>
<reference evidence="1 2" key="2">
    <citation type="journal article" date="2019" name="G3 (Bethesda)">
        <title>Hybrid Assembly of the Genome of the Entomopathogenic Nematode Steinernema carpocapsae Identifies the X-Chromosome.</title>
        <authorList>
            <person name="Serra L."/>
            <person name="Macchietto M."/>
            <person name="Macias-Munoz A."/>
            <person name="McGill C.J."/>
            <person name="Rodriguez I.M."/>
            <person name="Rodriguez B."/>
            <person name="Murad R."/>
            <person name="Mortazavi A."/>
        </authorList>
    </citation>
    <scope>NUCLEOTIDE SEQUENCE [LARGE SCALE GENOMIC DNA]</scope>
    <source>
        <strain evidence="1 2">ALL</strain>
    </source>
</reference>
<proteinExistence type="predicted"/>
<protein>
    <submittedName>
        <fullName evidence="1">Uncharacterized protein</fullName>
    </submittedName>
</protein>
<sequence>MWRDSFLRAEHSKQGLVVGEESEAAAEDHLVKLLDGEGEAQRFLFDLAVVSLGRGEASRGVFHSLGAAIRKLVEEHTADSCRGRICRDDDGKLRVVVRQQEIGQQD</sequence>
<dbReference type="AlphaFoldDB" id="A0A4U5N5F0"/>
<accession>A0A4U5N5F0</accession>
<evidence type="ECO:0000313" key="1">
    <source>
        <dbReference type="EMBL" id="TKR77630.1"/>
    </source>
</evidence>
<evidence type="ECO:0000313" key="2">
    <source>
        <dbReference type="Proteomes" id="UP000298663"/>
    </source>
</evidence>
<comment type="caution">
    <text evidence="1">The sequence shown here is derived from an EMBL/GenBank/DDBJ whole genome shotgun (WGS) entry which is preliminary data.</text>
</comment>